<evidence type="ECO:0000256" key="2">
    <source>
        <dbReference type="ARBA" id="ARBA00009454"/>
    </source>
</evidence>
<dbReference type="GO" id="GO:0006607">
    <property type="term" value="P:NLS-bearing protein import into nucleus"/>
    <property type="evidence" value="ECO:0007669"/>
    <property type="project" value="TreeGrafter"/>
</dbReference>
<keyword evidence="4 12" id="KW-0813">Transport</keyword>
<protein>
    <recommendedName>
        <fullName evidence="3">Nucleoporin NUP35</fullName>
    </recommendedName>
    <alternativeName>
        <fullName evidence="11">35 kDa nucleoporin</fullName>
    </alternativeName>
    <alternativeName>
        <fullName evidence="10">Nucleoporin NUP53</fullName>
    </alternativeName>
</protein>
<dbReference type="InterPro" id="IPR007846">
    <property type="entry name" value="RRM_NUP35_dom"/>
</dbReference>
<evidence type="ECO:0000256" key="8">
    <source>
        <dbReference type="ARBA" id="ARBA00023132"/>
    </source>
</evidence>
<feature type="region of interest" description="Disordered" evidence="13">
    <location>
        <begin position="88"/>
        <end position="126"/>
    </location>
</feature>
<dbReference type="FunFam" id="3.30.70.330:FF:000095">
    <property type="entry name" value="Putative Nucleoporin NUP53"/>
    <property type="match status" value="1"/>
</dbReference>
<gene>
    <name evidence="15" type="ORF">CDAUBV1_LOCUS9919</name>
</gene>
<dbReference type="Gene3D" id="3.30.70.330">
    <property type="match status" value="1"/>
</dbReference>
<dbReference type="InterPro" id="IPR012677">
    <property type="entry name" value="Nucleotide-bd_a/b_plait_sf"/>
</dbReference>
<name>A0AAV2TL82_CALDB</name>
<keyword evidence="7" id="KW-0811">Translocation</keyword>
<organism evidence="15 16">
    <name type="scientific">Calicophoron daubneyi</name>
    <name type="common">Rumen fluke</name>
    <name type="synonym">Paramphistomum daubneyi</name>
    <dbReference type="NCBI Taxonomy" id="300641"/>
    <lineage>
        <taxon>Eukaryota</taxon>
        <taxon>Metazoa</taxon>
        <taxon>Spiralia</taxon>
        <taxon>Lophotrochozoa</taxon>
        <taxon>Platyhelminthes</taxon>
        <taxon>Trematoda</taxon>
        <taxon>Digenea</taxon>
        <taxon>Plagiorchiida</taxon>
        <taxon>Pronocephalata</taxon>
        <taxon>Paramphistomoidea</taxon>
        <taxon>Paramphistomidae</taxon>
        <taxon>Calicophoron</taxon>
    </lineage>
</organism>
<evidence type="ECO:0000256" key="12">
    <source>
        <dbReference type="PROSITE-ProRule" id="PRU00804"/>
    </source>
</evidence>
<comment type="subcellular location">
    <subcellularLocation>
        <location evidence="1">Nucleus</location>
        <location evidence="1">Nuclear pore complex</location>
    </subcellularLocation>
</comment>
<keyword evidence="6" id="KW-0653">Protein transport</keyword>
<dbReference type="GO" id="GO:0006999">
    <property type="term" value="P:nuclear pore organization"/>
    <property type="evidence" value="ECO:0007669"/>
    <property type="project" value="TreeGrafter"/>
</dbReference>
<dbReference type="GO" id="GO:0005543">
    <property type="term" value="F:phospholipid binding"/>
    <property type="evidence" value="ECO:0007669"/>
    <property type="project" value="TreeGrafter"/>
</dbReference>
<evidence type="ECO:0000313" key="15">
    <source>
        <dbReference type="EMBL" id="CAL5135808.1"/>
    </source>
</evidence>
<evidence type="ECO:0000256" key="10">
    <source>
        <dbReference type="ARBA" id="ARBA00029997"/>
    </source>
</evidence>
<evidence type="ECO:0000256" key="4">
    <source>
        <dbReference type="ARBA" id="ARBA00022448"/>
    </source>
</evidence>
<dbReference type="Proteomes" id="UP001497525">
    <property type="component" value="Unassembled WGS sequence"/>
</dbReference>
<dbReference type="GO" id="GO:0017056">
    <property type="term" value="F:structural constituent of nuclear pore"/>
    <property type="evidence" value="ECO:0007669"/>
    <property type="project" value="TreeGrafter"/>
</dbReference>
<comment type="caution">
    <text evidence="15">The sequence shown here is derived from an EMBL/GenBank/DDBJ whole genome shotgun (WGS) entry which is preliminary data.</text>
</comment>
<evidence type="ECO:0000256" key="9">
    <source>
        <dbReference type="ARBA" id="ARBA00023242"/>
    </source>
</evidence>
<feature type="compositionally biased region" description="Polar residues" evidence="13">
    <location>
        <begin position="108"/>
        <end position="126"/>
    </location>
</feature>
<evidence type="ECO:0000313" key="16">
    <source>
        <dbReference type="Proteomes" id="UP001497525"/>
    </source>
</evidence>
<evidence type="ECO:0000256" key="3">
    <source>
        <dbReference type="ARBA" id="ARBA00016439"/>
    </source>
</evidence>
<evidence type="ECO:0000256" key="1">
    <source>
        <dbReference type="ARBA" id="ARBA00004567"/>
    </source>
</evidence>
<dbReference type="GO" id="GO:0044613">
    <property type="term" value="C:nuclear pore central transport channel"/>
    <property type="evidence" value="ECO:0007669"/>
    <property type="project" value="TreeGrafter"/>
</dbReference>
<evidence type="ECO:0000256" key="11">
    <source>
        <dbReference type="ARBA" id="ARBA00030250"/>
    </source>
</evidence>
<dbReference type="Pfam" id="PF05172">
    <property type="entry name" value="RRM_Nup35"/>
    <property type="match status" value="1"/>
</dbReference>
<sequence length="419" mass="44632">MPSNTKVAGFSCGLVPGSGGTEPMNLGSPQTTSPPLSHGQYLPGFLMGENTNSLATGSQFATPRATQLSPSFTSLDVSGVKQVQFPVHPQSNASNQQYERSGRRCASPPTQSLWSGGQGTPSSRMAPTSDLWELNGPPGVRHSTPSGSIMNPASGVRFAPNAFLSPSPPPSTPTPGVAHTPSGVVRPLTGLISPVPMNSPNGLLTPDRLADMMSVRKSSNPEHASAECWVTIFGYPTSKASFILNQFAQFGTIEKHVITNDGNWMHIKYQNKLQARCAISKNGRVFGDNIMVGVTPCADQELMKQCAAGKQTTDFAGEKENSYLSFASPNVNPQLKSSGTPLREFPEPRLNGLRNTSLLSQSFAPPVERPGNTGISRHSSMRALAGDWRSGQLARSSSIRQDKESGLLSKALGYMFGWS</sequence>
<feature type="region of interest" description="Disordered" evidence="13">
    <location>
        <begin position="1"/>
        <end position="35"/>
    </location>
</feature>
<evidence type="ECO:0000256" key="6">
    <source>
        <dbReference type="ARBA" id="ARBA00022927"/>
    </source>
</evidence>
<dbReference type="PANTHER" id="PTHR21527:SF6">
    <property type="entry name" value="NUCLEOPORIN NUP35"/>
    <property type="match status" value="1"/>
</dbReference>
<keyword evidence="5 12" id="KW-0509">mRNA transport</keyword>
<dbReference type="EMBL" id="CAXLJL010000268">
    <property type="protein sequence ID" value="CAL5135808.1"/>
    <property type="molecule type" value="Genomic_DNA"/>
</dbReference>
<dbReference type="SUPFAM" id="SSF54928">
    <property type="entry name" value="RNA-binding domain, RBD"/>
    <property type="match status" value="1"/>
</dbReference>
<keyword evidence="8 12" id="KW-0906">Nuclear pore complex</keyword>
<evidence type="ECO:0000256" key="7">
    <source>
        <dbReference type="ARBA" id="ARBA00023010"/>
    </source>
</evidence>
<reference evidence="15" key="1">
    <citation type="submission" date="2024-06" db="EMBL/GenBank/DDBJ databases">
        <authorList>
            <person name="Liu X."/>
            <person name="Lenzi L."/>
            <person name="Haldenby T S."/>
            <person name="Uol C."/>
        </authorList>
    </citation>
    <scope>NUCLEOTIDE SEQUENCE</scope>
</reference>
<comment type="similarity">
    <text evidence="2">Belongs to the Nup35 family.</text>
</comment>
<dbReference type="GO" id="GO:0044615">
    <property type="term" value="C:nuclear pore nuclear basket"/>
    <property type="evidence" value="ECO:0007669"/>
    <property type="project" value="TreeGrafter"/>
</dbReference>
<accession>A0AAV2TL82</accession>
<dbReference type="GO" id="GO:0051028">
    <property type="term" value="P:mRNA transport"/>
    <property type="evidence" value="ECO:0007669"/>
    <property type="project" value="UniProtKB-UniRule"/>
</dbReference>
<evidence type="ECO:0000259" key="14">
    <source>
        <dbReference type="PROSITE" id="PS51472"/>
    </source>
</evidence>
<proteinExistence type="inferred from homology"/>
<keyword evidence="9 12" id="KW-0539">Nucleus</keyword>
<dbReference type="GO" id="GO:0003676">
    <property type="term" value="F:nucleic acid binding"/>
    <property type="evidence" value="ECO:0007669"/>
    <property type="project" value="InterPro"/>
</dbReference>
<feature type="domain" description="RRM Nup35-type" evidence="14">
    <location>
        <begin position="224"/>
        <end position="304"/>
    </location>
</feature>
<dbReference type="AlphaFoldDB" id="A0AAV2TL82"/>
<dbReference type="PANTHER" id="PTHR21527">
    <property type="entry name" value="NUCLEOPORIN NUP35"/>
    <property type="match status" value="1"/>
</dbReference>
<dbReference type="PROSITE" id="PS51472">
    <property type="entry name" value="RRM_NUP35"/>
    <property type="match status" value="1"/>
</dbReference>
<evidence type="ECO:0000256" key="5">
    <source>
        <dbReference type="ARBA" id="ARBA00022816"/>
    </source>
</evidence>
<dbReference type="InterPro" id="IPR035979">
    <property type="entry name" value="RBD_domain_sf"/>
</dbReference>
<feature type="compositionally biased region" description="Polar residues" evidence="13">
    <location>
        <begin position="89"/>
        <end position="99"/>
    </location>
</feature>
<evidence type="ECO:0000256" key="13">
    <source>
        <dbReference type="SAM" id="MobiDB-lite"/>
    </source>
</evidence>